<name>A0ABR3GD41_9PEZI</name>
<keyword evidence="2" id="KW-1185">Reference proteome</keyword>
<accession>A0ABR3GD41</accession>
<evidence type="ECO:0008006" key="3">
    <source>
        <dbReference type="Google" id="ProtNLM"/>
    </source>
</evidence>
<evidence type="ECO:0000313" key="2">
    <source>
        <dbReference type="Proteomes" id="UP001447188"/>
    </source>
</evidence>
<protein>
    <recommendedName>
        <fullName evidence="3">RING-type domain-containing protein</fullName>
    </recommendedName>
</protein>
<organism evidence="1 2">
    <name type="scientific">Discina gigas</name>
    <dbReference type="NCBI Taxonomy" id="1032678"/>
    <lineage>
        <taxon>Eukaryota</taxon>
        <taxon>Fungi</taxon>
        <taxon>Dikarya</taxon>
        <taxon>Ascomycota</taxon>
        <taxon>Pezizomycotina</taxon>
        <taxon>Pezizomycetes</taxon>
        <taxon>Pezizales</taxon>
        <taxon>Discinaceae</taxon>
        <taxon>Discina</taxon>
    </lineage>
</organism>
<dbReference type="Proteomes" id="UP001447188">
    <property type="component" value="Unassembled WGS sequence"/>
</dbReference>
<dbReference type="EMBL" id="JBBBZM010000115">
    <property type="protein sequence ID" value="KAL0633751.1"/>
    <property type="molecule type" value="Genomic_DNA"/>
</dbReference>
<evidence type="ECO:0000313" key="1">
    <source>
        <dbReference type="EMBL" id="KAL0633751.1"/>
    </source>
</evidence>
<reference evidence="1 2" key="1">
    <citation type="submission" date="2024-02" db="EMBL/GenBank/DDBJ databases">
        <title>Discinaceae phylogenomics.</title>
        <authorList>
            <person name="Dirks A.C."/>
            <person name="James T.Y."/>
        </authorList>
    </citation>
    <scope>NUCLEOTIDE SEQUENCE [LARGE SCALE GENOMIC DNA]</scope>
    <source>
        <strain evidence="1 2">ACD0624</strain>
    </source>
</reference>
<sequence length="196" mass="22359">MNRFNPQDPDSITSSFLKTLALRGLQPDHRTSSSKLLTSTTDMANYFPDPPSPGTFQPDSNAYRCYLHKLPHVNFTLIDDPLADLCCIACDDTVPIELHQCTKCGLTLCGVCVYVITDRLIRGDLRRLVEHVARWKVGYSREFLEREKVEAAKEWEVNGKMKAEAESRQAQEYMDRLFARMMENFTAEGERKHAGP</sequence>
<comment type="caution">
    <text evidence="1">The sequence shown here is derived from an EMBL/GenBank/DDBJ whole genome shotgun (WGS) entry which is preliminary data.</text>
</comment>
<gene>
    <name evidence="1" type="ORF">Q9L58_007355</name>
</gene>
<proteinExistence type="predicted"/>